<dbReference type="EMBL" id="AP009152">
    <property type="protein sequence ID" value="BAG29163.1"/>
    <property type="molecule type" value="Genomic_DNA"/>
</dbReference>
<protein>
    <recommendedName>
        <fullName evidence="3">DUF2470 domain-containing protein</fullName>
    </recommendedName>
</protein>
<dbReference type="eggNOG" id="ENOG5032SNH">
    <property type="taxonomic scope" value="Bacteria"/>
</dbReference>
<gene>
    <name evidence="1" type="ordered locus">KRH_08160</name>
</gene>
<sequence length="280" mass="29070">MGPSNSGARTGVRERAVSLAHRMLSGAGEAQVVAYRVPGQPVLDSVAHGLTRNGELVLAATVDPQEMDPAVLVTGEPVEVRMDVTKVAPEPDVRIVAASAHLLARLEWLDPLDAELLLGTGEIPELVAAVAGAPNGRLAVLEAERVVLHDGSGVTPVEHRELVVHHGTVGAAPGDACREVESTGLDAAMDVDRVDLAGLCDAAENGWIPAHLLTQKPSTGGCAHTVERDFIVDVDLTGITVLRHGARVTSVYFVPFERGRTSPEGLTASVSTLLGAGVAA</sequence>
<dbReference type="STRING" id="378753.KRH_08160"/>
<organism evidence="1 2">
    <name type="scientific">Kocuria rhizophila (strain ATCC 9341 / DSM 348 / NBRC 103217 / DC2201)</name>
    <dbReference type="NCBI Taxonomy" id="378753"/>
    <lineage>
        <taxon>Bacteria</taxon>
        <taxon>Bacillati</taxon>
        <taxon>Actinomycetota</taxon>
        <taxon>Actinomycetes</taxon>
        <taxon>Micrococcales</taxon>
        <taxon>Micrococcaceae</taxon>
        <taxon>Kocuria</taxon>
    </lineage>
</organism>
<dbReference type="KEGG" id="krh:KRH_08160"/>
<accession>B2GKN4</accession>
<evidence type="ECO:0000313" key="1">
    <source>
        <dbReference type="EMBL" id="BAG29163.1"/>
    </source>
</evidence>
<evidence type="ECO:0008006" key="3">
    <source>
        <dbReference type="Google" id="ProtNLM"/>
    </source>
</evidence>
<reference evidence="1 2" key="1">
    <citation type="journal article" date="2008" name="J. Bacteriol.">
        <title>Complete genome sequence of the soil actinomycete Kocuria rhizophila.</title>
        <authorList>
            <person name="Takarada H."/>
            <person name="Sekine M."/>
            <person name="Kosugi H."/>
            <person name="Matsuo Y."/>
            <person name="Fujisawa T."/>
            <person name="Omata S."/>
            <person name="Kishi E."/>
            <person name="Shimizu A."/>
            <person name="Tsukatani N."/>
            <person name="Tanikawa S."/>
            <person name="Fujita N."/>
            <person name="Harayama S."/>
        </authorList>
    </citation>
    <scope>NUCLEOTIDE SEQUENCE [LARGE SCALE GENOMIC DNA]</scope>
    <source>
        <strain evidence="2">ATCC 9341 / DSM 348 / NBRC 103217 / DC2201</strain>
    </source>
</reference>
<proteinExistence type="predicted"/>
<keyword evidence="2" id="KW-1185">Reference proteome</keyword>
<dbReference type="Proteomes" id="UP000008838">
    <property type="component" value="Chromosome"/>
</dbReference>
<name>B2GKN4_KOCRD</name>
<dbReference type="AlphaFoldDB" id="B2GKN4"/>
<evidence type="ECO:0000313" key="2">
    <source>
        <dbReference type="Proteomes" id="UP000008838"/>
    </source>
</evidence>
<dbReference type="HOGENOM" id="CLU_086627_0_0_11"/>